<evidence type="ECO:0000259" key="10">
    <source>
        <dbReference type="PROSITE" id="PS51733"/>
    </source>
</evidence>
<keyword evidence="2 5" id="KW-0808">Transferase</keyword>
<dbReference type="PANTHER" id="PTHR10993:SF7">
    <property type="entry name" value="LIPOYLTRANSFERASE 2, MITOCHONDRIAL-RELATED"/>
    <property type="match status" value="1"/>
</dbReference>
<protein>
    <recommendedName>
        <fullName evidence="5 6">Octanoyltransferase</fullName>
        <ecNumber evidence="5 6">2.3.1.181</ecNumber>
    </recommendedName>
    <alternativeName>
        <fullName evidence="5">Lipoate-protein ligase B</fullName>
    </alternativeName>
    <alternativeName>
        <fullName evidence="5">Lipoyl/octanoyl transferase</fullName>
    </alternativeName>
    <alternativeName>
        <fullName evidence="5">Octanoyl-[acyl-carrier-protein]-protein N-octanoyltransferase</fullName>
    </alternativeName>
</protein>
<accession>A0A9X2HC43</accession>
<evidence type="ECO:0000256" key="2">
    <source>
        <dbReference type="ARBA" id="ARBA00022679"/>
    </source>
</evidence>
<reference evidence="11" key="1">
    <citation type="submission" date="2022-06" db="EMBL/GenBank/DDBJ databases">
        <title>Rothia sp. isolated from sandalwood seedling.</title>
        <authorList>
            <person name="Tuikhar N."/>
            <person name="Kirdat K."/>
            <person name="Thorat V."/>
            <person name="Swetha P."/>
            <person name="Padma S."/>
            <person name="Sundararaj R."/>
            <person name="Yadav A."/>
        </authorList>
    </citation>
    <scope>NUCLEOTIDE SEQUENCE</scope>
    <source>
        <strain evidence="11">AR01</strain>
    </source>
</reference>
<keyword evidence="12" id="KW-1185">Reference proteome</keyword>
<dbReference type="AlphaFoldDB" id="A0A9X2HC43"/>
<dbReference type="EMBL" id="JANAFB010000010">
    <property type="protein sequence ID" value="MCP3425550.1"/>
    <property type="molecule type" value="Genomic_DNA"/>
</dbReference>
<dbReference type="GO" id="GO:0005737">
    <property type="term" value="C:cytoplasm"/>
    <property type="evidence" value="ECO:0007669"/>
    <property type="project" value="UniProtKB-SubCell"/>
</dbReference>
<evidence type="ECO:0000256" key="8">
    <source>
        <dbReference type="PIRSR" id="PIRSR016262-2"/>
    </source>
</evidence>
<feature type="domain" description="BPL/LPL catalytic" evidence="10">
    <location>
        <begin position="34"/>
        <end position="214"/>
    </location>
</feature>
<evidence type="ECO:0000256" key="4">
    <source>
        <dbReference type="ARBA" id="ARBA00024732"/>
    </source>
</evidence>
<comment type="subcellular location">
    <subcellularLocation>
        <location evidence="5">Cytoplasm</location>
    </subcellularLocation>
</comment>
<dbReference type="HAMAP" id="MF_00013">
    <property type="entry name" value="LipB"/>
    <property type="match status" value="1"/>
</dbReference>
<dbReference type="InterPro" id="IPR004143">
    <property type="entry name" value="BPL_LPL_catalytic"/>
</dbReference>
<dbReference type="PIRSF" id="PIRSF016262">
    <property type="entry name" value="LPLase"/>
    <property type="match status" value="1"/>
</dbReference>
<evidence type="ECO:0000256" key="3">
    <source>
        <dbReference type="ARBA" id="ARBA00023315"/>
    </source>
</evidence>
<dbReference type="Proteomes" id="UP001139502">
    <property type="component" value="Unassembled WGS sequence"/>
</dbReference>
<evidence type="ECO:0000256" key="6">
    <source>
        <dbReference type="PIRNR" id="PIRNR016262"/>
    </source>
</evidence>
<proteinExistence type="inferred from homology"/>
<dbReference type="InterPro" id="IPR045864">
    <property type="entry name" value="aa-tRNA-synth_II/BPL/LPL"/>
</dbReference>
<dbReference type="EC" id="2.3.1.181" evidence="5 6"/>
<dbReference type="CDD" id="cd16444">
    <property type="entry name" value="LipB"/>
    <property type="match status" value="1"/>
</dbReference>
<evidence type="ECO:0000256" key="9">
    <source>
        <dbReference type="PIRSR" id="PIRSR016262-3"/>
    </source>
</evidence>
<dbReference type="PANTHER" id="PTHR10993">
    <property type="entry name" value="OCTANOYLTRANSFERASE"/>
    <property type="match status" value="1"/>
</dbReference>
<feature type="site" description="Lowers pKa of active site Cys" evidence="5 9">
    <location>
        <position position="141"/>
    </location>
</feature>
<gene>
    <name evidence="5 11" type="primary">lipB</name>
    <name evidence="11" type="ORF">NBM05_05860</name>
</gene>
<feature type="active site" description="Acyl-thioester intermediate" evidence="5 7">
    <location>
        <position position="175"/>
    </location>
</feature>
<evidence type="ECO:0000256" key="7">
    <source>
        <dbReference type="PIRSR" id="PIRSR016262-1"/>
    </source>
</evidence>
<evidence type="ECO:0000256" key="1">
    <source>
        <dbReference type="ARBA" id="ARBA00004821"/>
    </source>
</evidence>
<evidence type="ECO:0000313" key="11">
    <source>
        <dbReference type="EMBL" id="MCP3425550.1"/>
    </source>
</evidence>
<keyword evidence="5" id="KW-0963">Cytoplasm</keyword>
<dbReference type="NCBIfam" id="NF010925">
    <property type="entry name" value="PRK14345.1"/>
    <property type="match status" value="1"/>
</dbReference>
<dbReference type="GO" id="GO:0009249">
    <property type="term" value="P:protein lipoylation"/>
    <property type="evidence" value="ECO:0007669"/>
    <property type="project" value="InterPro"/>
</dbReference>
<dbReference type="GO" id="GO:0033819">
    <property type="term" value="F:lipoyl(octanoyl) transferase activity"/>
    <property type="evidence" value="ECO:0007669"/>
    <property type="project" value="UniProtKB-EC"/>
</dbReference>
<feature type="binding site" evidence="5 8">
    <location>
        <begin position="144"/>
        <end position="146"/>
    </location>
    <ligand>
        <name>substrate</name>
    </ligand>
</feature>
<sequence>MALDIERVGFAPDYVDYREALALQEEIHGRVSRKEQQNTVLLLEHEPVFTAGKRTEPHEYPQDGTDVVPIDRGGKLTWHGPGMLVGYPIVRLPEPIDVVAYVRLLEEILIDVIADFGIEGHRVEGRSGVWILGEGIEPDRKIAAIGIRVSRRTTMHGFALNCSNDLAAFSSFIPCGITDASVTTMSAQAGRNITPSDVVERVERELAAQADRLAAQFTVEQETATA</sequence>
<comment type="catalytic activity">
    <reaction evidence="5 6">
        <text>octanoyl-[ACP] + L-lysyl-[protein] = N(6)-octanoyl-L-lysyl-[protein] + holo-[ACP] + H(+)</text>
        <dbReference type="Rhea" id="RHEA:17665"/>
        <dbReference type="Rhea" id="RHEA-COMP:9636"/>
        <dbReference type="Rhea" id="RHEA-COMP:9685"/>
        <dbReference type="Rhea" id="RHEA-COMP:9752"/>
        <dbReference type="Rhea" id="RHEA-COMP:9928"/>
        <dbReference type="ChEBI" id="CHEBI:15378"/>
        <dbReference type="ChEBI" id="CHEBI:29969"/>
        <dbReference type="ChEBI" id="CHEBI:64479"/>
        <dbReference type="ChEBI" id="CHEBI:78463"/>
        <dbReference type="ChEBI" id="CHEBI:78809"/>
        <dbReference type="EC" id="2.3.1.181"/>
    </reaction>
</comment>
<comment type="function">
    <text evidence="4 5 6">Catalyzes the transfer of endogenously produced octanoic acid from octanoyl-acyl-carrier-protein onto the lipoyl domains of lipoate-dependent enzymes. Lipoyl-ACP can also act as a substrate although octanoyl-ACP is likely to be the physiological substrate.</text>
</comment>
<keyword evidence="3 5" id="KW-0012">Acyltransferase</keyword>
<evidence type="ECO:0000256" key="5">
    <source>
        <dbReference type="HAMAP-Rule" id="MF_00013"/>
    </source>
</evidence>
<dbReference type="Pfam" id="PF21948">
    <property type="entry name" value="LplA-B_cat"/>
    <property type="match status" value="1"/>
</dbReference>
<comment type="pathway">
    <text evidence="1 5 6">Protein modification; protein lipoylation via endogenous pathway; protein N(6)-(lipoyl)lysine from octanoyl-[acyl-carrier-protein]: step 1/2.</text>
</comment>
<feature type="binding site" evidence="5 8">
    <location>
        <begin position="157"/>
        <end position="159"/>
    </location>
    <ligand>
        <name>substrate</name>
    </ligand>
</feature>
<comment type="caution">
    <text evidence="11">The sequence shown here is derived from an EMBL/GenBank/DDBJ whole genome shotgun (WGS) entry which is preliminary data.</text>
</comment>
<comment type="miscellaneous">
    <text evidence="5">In the reaction, the free carboxyl group of octanoic acid is attached via an amide linkage to the epsilon-amino group of a specific lysine residue of lipoyl domains of lipoate-dependent enzymes.</text>
</comment>
<organism evidence="11 12">
    <name type="scientific">Rothia santali</name>
    <dbReference type="NCBI Taxonomy" id="2949643"/>
    <lineage>
        <taxon>Bacteria</taxon>
        <taxon>Bacillati</taxon>
        <taxon>Actinomycetota</taxon>
        <taxon>Actinomycetes</taxon>
        <taxon>Micrococcales</taxon>
        <taxon>Micrococcaceae</taxon>
        <taxon>Rothia</taxon>
    </lineage>
</organism>
<name>A0A9X2HC43_9MICC</name>
<dbReference type="Gene3D" id="3.30.930.10">
    <property type="entry name" value="Bira Bifunctional Protein, Domain 2"/>
    <property type="match status" value="1"/>
</dbReference>
<evidence type="ECO:0000313" key="12">
    <source>
        <dbReference type="Proteomes" id="UP001139502"/>
    </source>
</evidence>
<dbReference type="PROSITE" id="PS51733">
    <property type="entry name" value="BPL_LPL_CATALYTIC"/>
    <property type="match status" value="1"/>
</dbReference>
<dbReference type="SUPFAM" id="SSF55681">
    <property type="entry name" value="Class II aaRS and biotin synthetases"/>
    <property type="match status" value="1"/>
</dbReference>
<feature type="binding site" evidence="5 8">
    <location>
        <begin position="72"/>
        <end position="79"/>
    </location>
    <ligand>
        <name>substrate</name>
    </ligand>
</feature>
<dbReference type="NCBIfam" id="TIGR00214">
    <property type="entry name" value="lipB"/>
    <property type="match status" value="1"/>
</dbReference>
<dbReference type="InterPro" id="IPR000544">
    <property type="entry name" value="Octanoyltransferase"/>
</dbReference>
<comment type="similarity">
    <text evidence="5 6">Belongs to the LipB family.</text>
</comment>